<accession>A0A5C5G6P5</accession>
<evidence type="ECO:0000256" key="1">
    <source>
        <dbReference type="SAM" id="MobiDB-lite"/>
    </source>
</evidence>
<comment type="caution">
    <text evidence="3">The sequence shown here is derived from an EMBL/GenBank/DDBJ whole genome shotgun (WGS) entry which is preliminary data.</text>
</comment>
<feature type="compositionally biased region" description="Low complexity" evidence="1">
    <location>
        <begin position="1106"/>
        <end position="1122"/>
    </location>
</feature>
<feature type="region of interest" description="Disordered" evidence="1">
    <location>
        <begin position="862"/>
        <end position="1138"/>
    </location>
</feature>
<feature type="compositionally biased region" description="Basic and acidic residues" evidence="1">
    <location>
        <begin position="822"/>
        <end position="832"/>
    </location>
</feature>
<dbReference type="AlphaFoldDB" id="A0A5C5G6P5"/>
<dbReference type="STRING" id="5288.A0A5C5G6P5"/>
<dbReference type="InterPro" id="IPR001810">
    <property type="entry name" value="F-box_dom"/>
</dbReference>
<dbReference type="InterPro" id="IPR011047">
    <property type="entry name" value="Quinoprotein_ADH-like_sf"/>
</dbReference>
<dbReference type="CDD" id="cd09917">
    <property type="entry name" value="F-box_SF"/>
    <property type="match status" value="1"/>
</dbReference>
<dbReference type="PROSITE" id="PS50181">
    <property type="entry name" value="FBOX"/>
    <property type="match status" value="1"/>
</dbReference>
<feature type="region of interest" description="Disordered" evidence="1">
    <location>
        <begin position="1"/>
        <end position="53"/>
    </location>
</feature>
<sequence>MSSPVNSTNGQDLSSADRAGTAGQELGTSAEASGAAGGGGGPSPAKRDRKGKAKEAFGSSPISYLPLEVLAHVFAQLPPHALGTCQLVCRLWNEVVGDEASWRTAFETYYSVEPTSLGRRLEPNSWRSEYIARVSLLRQWHRARTPTVIHNPSLGAIHHMHVNLPAAASTAPVPSLLRGTPRTDADAPSLTTTTMLSASLDLGAAVHSAPFTGKLSKRPLLASPIDHLGRPLLGLPILAATSLALSHDGTRLVWGMRDGSLRFASAAASGRGTPGGTLDAGEVRALEAGTGGAHREGASVHCVAFSNAGGTRGGRVLRGGRRQRAEVFATAAADGVVAVWSLAVPPAAGARERPAPAVKLWQGRWDVALDVPPPGAAQATAVAAARQRVKPTSLALDAGWLGRHHGRPASIAVGRSDGKTVVWPAVSLEEASLASGASLAADYCVLDAAAGATGPVDTLELDPPAEGSSALALLVHQAGACTFSRHVFGDGAPKSTTFGHSAAAQLAPLTAFAVDFDDAPAPAGVSVPATPAEGKITFARPAGARTGVSSFFPPALSRSTSELSVSISRPESPFAPAPDADVGPRSFGRRKYVVAGDAEGRVYLWDWESRQSDEEQERGDVVAPAKAVQGLEIEQAGGQQASKVTALELTDVGVFVGGLDGALRFYSTLGPSMTVSPPIRSFRDRSAPRHPSRLLAQGLVADDEEERWLVSHVRANRDAVVAAIGGRVLAWRVSSEVKKKAGKAQGGKLTARQERFKANMELQHQVRESISALSVEQAARLERHEEQQRMASEFGLPPALDTMTEDEAVAFALMLSAEEEERQVLERSRDETTAAGEAAEWEQVPDEWLEGDDLFLDEDFDRSRASSSTAGQIQDGVDHDDDYDERVSQSTSRGPSSRNQSLSTSLSVPTSPFMRGASLGTTTSGGSPSPSPRNLSYTWTPVSPSLRALGSPPSAFNPHAKLHISPRLGPTYGSQGATSFNSEPVPDMAPEMWPTAATSSVTSTSPFREASASSSALQSPPVAPPRRASATPSPLAGSTGASPPPALPNGGVSTPVRRGWSDVARSGSGTPAVAASPLSGSPSIAAARSPPLSPTAQPSSSPPAHPESLLSAQLRATSASEASAREDAARRRARQEEEDVRYAIELSLAEEASRMAV</sequence>
<feature type="compositionally biased region" description="Polar residues" evidence="1">
    <location>
        <begin position="933"/>
        <end position="943"/>
    </location>
</feature>
<dbReference type="EMBL" id="SOZI01000005">
    <property type="protein sequence ID" value="TNY24044.1"/>
    <property type="molecule type" value="Genomic_DNA"/>
</dbReference>
<evidence type="ECO:0000313" key="4">
    <source>
        <dbReference type="Proteomes" id="UP000311382"/>
    </source>
</evidence>
<keyword evidence="4" id="KW-1185">Reference proteome</keyword>
<protein>
    <recommendedName>
        <fullName evidence="2">F-box domain-containing protein</fullName>
    </recommendedName>
</protein>
<dbReference type="Proteomes" id="UP000311382">
    <property type="component" value="Unassembled WGS sequence"/>
</dbReference>
<dbReference type="SMART" id="SM00256">
    <property type="entry name" value="FBOX"/>
    <property type="match status" value="1"/>
</dbReference>
<dbReference type="Pfam" id="PF12937">
    <property type="entry name" value="F-box-like"/>
    <property type="match status" value="1"/>
</dbReference>
<feature type="region of interest" description="Disordered" evidence="1">
    <location>
        <begin position="822"/>
        <end position="848"/>
    </location>
</feature>
<organism evidence="3 4">
    <name type="scientific">Rhodotorula diobovata</name>
    <dbReference type="NCBI Taxonomy" id="5288"/>
    <lineage>
        <taxon>Eukaryota</taxon>
        <taxon>Fungi</taxon>
        <taxon>Dikarya</taxon>
        <taxon>Basidiomycota</taxon>
        <taxon>Pucciniomycotina</taxon>
        <taxon>Microbotryomycetes</taxon>
        <taxon>Sporidiobolales</taxon>
        <taxon>Sporidiobolaceae</taxon>
        <taxon>Rhodotorula</taxon>
    </lineage>
</organism>
<feature type="compositionally biased region" description="Acidic residues" evidence="1">
    <location>
        <begin position="839"/>
        <end position="848"/>
    </location>
</feature>
<feature type="compositionally biased region" description="Low complexity" evidence="1">
    <location>
        <begin position="896"/>
        <end position="912"/>
    </location>
</feature>
<reference evidence="3 4" key="1">
    <citation type="submission" date="2019-03" db="EMBL/GenBank/DDBJ databases">
        <title>Rhodosporidium diobovatum UCD-FST 08-225 genome sequencing, assembly, and annotation.</title>
        <authorList>
            <person name="Fakankun I.U."/>
            <person name="Fristensky B."/>
            <person name="Levin D.B."/>
        </authorList>
    </citation>
    <scope>NUCLEOTIDE SEQUENCE [LARGE SCALE GENOMIC DNA]</scope>
    <source>
        <strain evidence="3 4">UCD-FST 08-225</strain>
    </source>
</reference>
<name>A0A5C5G6P5_9BASI</name>
<gene>
    <name evidence="3" type="ORF">DMC30DRAFT_213697</name>
</gene>
<dbReference type="InterPro" id="IPR036047">
    <property type="entry name" value="F-box-like_dom_sf"/>
</dbReference>
<evidence type="ECO:0000313" key="3">
    <source>
        <dbReference type="EMBL" id="TNY24044.1"/>
    </source>
</evidence>
<evidence type="ECO:0000259" key="2">
    <source>
        <dbReference type="PROSITE" id="PS50181"/>
    </source>
</evidence>
<dbReference type="OrthoDB" id="429520at2759"/>
<feature type="compositionally biased region" description="Polar residues" evidence="1">
    <location>
        <begin position="1"/>
        <end position="14"/>
    </location>
</feature>
<dbReference type="SUPFAM" id="SSF81383">
    <property type="entry name" value="F-box domain"/>
    <property type="match status" value="1"/>
</dbReference>
<dbReference type="PROSITE" id="PS50330">
    <property type="entry name" value="UIM"/>
    <property type="match status" value="1"/>
</dbReference>
<dbReference type="InterPro" id="IPR003903">
    <property type="entry name" value="UIM_dom"/>
</dbReference>
<feature type="domain" description="F-box" evidence="2">
    <location>
        <begin position="59"/>
        <end position="105"/>
    </location>
</feature>
<dbReference type="Gene3D" id="1.20.1280.50">
    <property type="match status" value="1"/>
</dbReference>
<feature type="compositionally biased region" description="Polar residues" evidence="1">
    <location>
        <begin position="972"/>
        <end position="982"/>
    </location>
</feature>
<proteinExistence type="predicted"/>
<dbReference type="Gene3D" id="2.130.10.10">
    <property type="entry name" value="YVTN repeat-like/Quinoprotein amine dehydrogenase"/>
    <property type="match status" value="1"/>
</dbReference>
<feature type="compositionally biased region" description="Low complexity" evidence="1">
    <location>
        <begin position="995"/>
        <end position="1034"/>
    </location>
</feature>
<dbReference type="InterPro" id="IPR015943">
    <property type="entry name" value="WD40/YVTN_repeat-like_dom_sf"/>
</dbReference>
<dbReference type="SUPFAM" id="SSF50998">
    <property type="entry name" value="Quinoprotein alcohol dehydrogenase-like"/>
    <property type="match status" value="1"/>
</dbReference>